<dbReference type="Pfam" id="PF02518">
    <property type="entry name" value="HATPase_c"/>
    <property type="match status" value="1"/>
</dbReference>
<keyword evidence="13" id="KW-1185">Reference proteome</keyword>
<feature type="domain" description="Histidine kinase" evidence="11">
    <location>
        <begin position="322"/>
        <end position="509"/>
    </location>
</feature>
<dbReference type="InterPro" id="IPR003594">
    <property type="entry name" value="HATPase_dom"/>
</dbReference>
<dbReference type="InterPro" id="IPR050482">
    <property type="entry name" value="Sensor_HK_TwoCompSys"/>
</dbReference>
<name>A0A0F7LHR3_9GAMM</name>
<dbReference type="Pfam" id="PF05231">
    <property type="entry name" value="MASE1"/>
    <property type="match status" value="1"/>
</dbReference>
<dbReference type="STRING" id="230089.VY86_04165"/>
<dbReference type="Gene3D" id="1.20.5.1930">
    <property type="match status" value="1"/>
</dbReference>
<reference evidence="13" key="2">
    <citation type="submission" date="2015-03" db="EMBL/GenBank/DDBJ databases">
        <title>Genome sequence of Azospirillum thiophilum strain DSM 21654T.</title>
        <authorList>
            <person name="Kwak Y."/>
            <person name="Shin J.-H."/>
        </authorList>
    </citation>
    <scope>NUCLEOTIDE SEQUENCE [LARGE SCALE GENOMIC DNA]</scope>
    <source>
        <strain evidence="13">DSM 15199</strain>
    </source>
</reference>
<dbReference type="PANTHER" id="PTHR24421:SF58">
    <property type="entry name" value="SIGNAL TRANSDUCTION HISTIDINE-PROTEIN KINASE_PHOSPHATASE UHPB"/>
    <property type="match status" value="1"/>
</dbReference>
<keyword evidence="3" id="KW-0597">Phosphoprotein</keyword>
<sequence length="514" mass="58421">MNGGTRFGLLSLFLLIFYSLSWLALWTISFYLNDNGQQAALLLPQGLRLALLVLLGRRYLPTLLATEVIILLWLDSEQLITNNIILLSPFLSLMPTFMVQRIWWRYTLYWQRLSILLAAVAANSVLQAVCLGFFLTASASHLFLTSLTGGVLLSPFVYLIYEYLRQQHLRNMLEPDHPDPQLRTSLLMWCCLFCFLGLSAQIFMSPEIERLLVALVFIPNVFMAYRYGWQGGVLAALLGSLMITSARQFSGAFNDLRELEMFLTIQALLGIGLGIAISRQQQLAENLQRYRELLEKELTARHILMQKLVHTEEDICKSIARELHDEIGQNITAIQIQATLVKRTATTPAIATIAEQINHLAQQIHQSTRQLLRQLRPPVLEEMSLEKALHHLINEFAFKQQGIDCQLNYQLPQNPANETVVFTLYRLVQELLNNTSKHAKATRINITLRQCRDVIELRISDNGIGITEDKRKGGFGLQGIEERIRALGGDWQLNNDNGTRIIVNLPTNSDENQA</sequence>
<keyword evidence="7 10" id="KW-1133">Transmembrane helix</keyword>
<evidence type="ECO:0000256" key="7">
    <source>
        <dbReference type="ARBA" id="ARBA00022989"/>
    </source>
</evidence>
<keyword evidence="4" id="KW-0808">Transferase</keyword>
<evidence type="ECO:0000256" key="5">
    <source>
        <dbReference type="ARBA" id="ARBA00022692"/>
    </source>
</evidence>
<gene>
    <name evidence="12" type="ORF">VY86_04165</name>
</gene>
<proteinExistence type="predicted"/>
<dbReference type="KEGG" id="ptt:VY86_04165"/>
<dbReference type="SUPFAM" id="SSF55874">
    <property type="entry name" value="ATPase domain of HSP90 chaperone/DNA topoisomerase II/histidine kinase"/>
    <property type="match status" value="1"/>
</dbReference>
<evidence type="ECO:0000256" key="4">
    <source>
        <dbReference type="ARBA" id="ARBA00022679"/>
    </source>
</evidence>
<dbReference type="PATRIC" id="fig|230089.6.peg.941"/>
<evidence type="ECO:0000256" key="1">
    <source>
        <dbReference type="ARBA" id="ARBA00004651"/>
    </source>
</evidence>
<feature type="transmembrane region" description="Helical" evidence="10">
    <location>
        <begin position="142"/>
        <end position="164"/>
    </location>
</feature>
<dbReference type="Gene3D" id="3.30.565.10">
    <property type="entry name" value="Histidine kinase-like ATPase, C-terminal domain"/>
    <property type="match status" value="1"/>
</dbReference>
<dbReference type="SMART" id="SM00387">
    <property type="entry name" value="HATPase_c"/>
    <property type="match status" value="1"/>
</dbReference>
<keyword evidence="2" id="KW-1003">Cell membrane</keyword>
<evidence type="ECO:0000256" key="6">
    <source>
        <dbReference type="ARBA" id="ARBA00022777"/>
    </source>
</evidence>
<feature type="transmembrane region" description="Helical" evidence="10">
    <location>
        <begin position="115"/>
        <end position="136"/>
    </location>
</feature>
<dbReference type="RefSeq" id="WP_046974046.1">
    <property type="nucleotide sequence ID" value="NZ_CAWQPG010000348.1"/>
</dbReference>
<feature type="transmembrane region" description="Helical" evidence="10">
    <location>
        <begin position="49"/>
        <end position="74"/>
    </location>
</feature>
<dbReference type="GO" id="GO:0000155">
    <property type="term" value="F:phosphorelay sensor kinase activity"/>
    <property type="evidence" value="ECO:0007669"/>
    <property type="project" value="InterPro"/>
</dbReference>
<dbReference type="InterPro" id="IPR036890">
    <property type="entry name" value="HATPase_C_sf"/>
</dbReference>
<keyword evidence="8" id="KW-0902">Two-component regulatory system</keyword>
<feature type="transmembrane region" description="Helical" evidence="10">
    <location>
        <begin position="185"/>
        <end position="204"/>
    </location>
</feature>
<dbReference type="GO" id="GO:0046983">
    <property type="term" value="F:protein dimerization activity"/>
    <property type="evidence" value="ECO:0007669"/>
    <property type="project" value="InterPro"/>
</dbReference>
<keyword evidence="9 10" id="KW-0472">Membrane</keyword>
<dbReference type="PROSITE" id="PS50109">
    <property type="entry name" value="HIS_KIN"/>
    <property type="match status" value="1"/>
</dbReference>
<dbReference type="OrthoDB" id="9797605at2"/>
<dbReference type="AlphaFoldDB" id="A0A0F7LHR3"/>
<feature type="transmembrane region" description="Helical" evidence="10">
    <location>
        <begin position="6"/>
        <end position="28"/>
    </location>
</feature>
<dbReference type="InterPro" id="IPR011712">
    <property type="entry name" value="Sig_transdc_His_kin_sub3_dim/P"/>
</dbReference>
<accession>A0A0F7LHR3</accession>
<evidence type="ECO:0000313" key="13">
    <source>
        <dbReference type="Proteomes" id="UP000034866"/>
    </source>
</evidence>
<reference evidence="12 13" key="1">
    <citation type="journal article" date="2015" name="J. Biotechnol.">
        <title>Complete genome sequence of Photorhabdus temperata subsp. thracensis 39-8(T), an entomopathogenic bacterium for the improved commercial bioinsecticide.</title>
        <authorList>
            <person name="Kwak Y."/>
            <person name="Shin J.H."/>
        </authorList>
    </citation>
    <scope>NUCLEOTIDE SEQUENCE [LARGE SCALE GENOMIC DNA]</scope>
    <source>
        <strain evidence="12 13">DSM 15199</strain>
    </source>
</reference>
<evidence type="ECO:0000313" key="12">
    <source>
        <dbReference type="EMBL" id="AKH62659.1"/>
    </source>
</evidence>
<dbReference type="CDD" id="cd16917">
    <property type="entry name" value="HATPase_UhpB-NarQ-NarX-like"/>
    <property type="match status" value="1"/>
</dbReference>
<dbReference type="EMBL" id="CP011104">
    <property type="protein sequence ID" value="AKH62659.1"/>
    <property type="molecule type" value="Genomic_DNA"/>
</dbReference>
<evidence type="ECO:0000259" key="11">
    <source>
        <dbReference type="PROSITE" id="PS50109"/>
    </source>
</evidence>
<evidence type="ECO:0000256" key="10">
    <source>
        <dbReference type="SAM" id="Phobius"/>
    </source>
</evidence>
<dbReference type="Proteomes" id="UP000034866">
    <property type="component" value="Chromosome"/>
</dbReference>
<feature type="transmembrane region" description="Helical" evidence="10">
    <location>
        <begin position="80"/>
        <end position="103"/>
    </location>
</feature>
<dbReference type="InterPro" id="IPR007895">
    <property type="entry name" value="MASE1"/>
</dbReference>
<dbReference type="GO" id="GO:0005886">
    <property type="term" value="C:plasma membrane"/>
    <property type="evidence" value="ECO:0007669"/>
    <property type="project" value="UniProtKB-SubCell"/>
</dbReference>
<organism evidence="12 13">
    <name type="scientific">Photorhabdus thracensis</name>
    <dbReference type="NCBI Taxonomy" id="230089"/>
    <lineage>
        <taxon>Bacteria</taxon>
        <taxon>Pseudomonadati</taxon>
        <taxon>Pseudomonadota</taxon>
        <taxon>Gammaproteobacteria</taxon>
        <taxon>Enterobacterales</taxon>
        <taxon>Morganellaceae</taxon>
        <taxon>Photorhabdus</taxon>
    </lineage>
</organism>
<comment type="subcellular location">
    <subcellularLocation>
        <location evidence="1">Cell membrane</location>
        <topology evidence="1">Multi-pass membrane protein</topology>
    </subcellularLocation>
</comment>
<dbReference type="PANTHER" id="PTHR24421">
    <property type="entry name" value="NITRATE/NITRITE SENSOR PROTEIN NARX-RELATED"/>
    <property type="match status" value="1"/>
</dbReference>
<dbReference type="Pfam" id="PF07730">
    <property type="entry name" value="HisKA_3"/>
    <property type="match status" value="1"/>
</dbReference>
<keyword evidence="5 10" id="KW-0812">Transmembrane</keyword>
<keyword evidence="6 12" id="KW-0418">Kinase</keyword>
<evidence type="ECO:0000256" key="9">
    <source>
        <dbReference type="ARBA" id="ARBA00023136"/>
    </source>
</evidence>
<evidence type="ECO:0000256" key="3">
    <source>
        <dbReference type="ARBA" id="ARBA00022553"/>
    </source>
</evidence>
<dbReference type="InterPro" id="IPR005467">
    <property type="entry name" value="His_kinase_dom"/>
</dbReference>
<evidence type="ECO:0000256" key="2">
    <source>
        <dbReference type="ARBA" id="ARBA00022475"/>
    </source>
</evidence>
<protein>
    <submittedName>
        <fullName evidence="12">Histidine kinase</fullName>
    </submittedName>
</protein>
<evidence type="ECO:0000256" key="8">
    <source>
        <dbReference type="ARBA" id="ARBA00023012"/>
    </source>
</evidence>